<gene>
    <name evidence="2" type="ORF">FGO68_gene11299</name>
</gene>
<reference evidence="2" key="1">
    <citation type="submission" date="2019-06" db="EMBL/GenBank/DDBJ databases">
        <authorList>
            <person name="Zheng W."/>
        </authorList>
    </citation>
    <scope>NUCLEOTIDE SEQUENCE</scope>
    <source>
        <strain evidence="2">QDHG01</strain>
    </source>
</reference>
<feature type="transmembrane region" description="Helical" evidence="1">
    <location>
        <begin position="49"/>
        <end position="73"/>
    </location>
</feature>
<evidence type="ECO:0000313" key="3">
    <source>
        <dbReference type="Proteomes" id="UP000785679"/>
    </source>
</evidence>
<dbReference type="AlphaFoldDB" id="A0A8J8T1F0"/>
<name>A0A8J8T1F0_HALGN</name>
<sequence length="115" mass="13017">MAKVFQRSMKHRQASFKGEWGSSASLIFYKRQGQEFTYPCHDLDLQETLPLICSLLVPLMVLFLYQLIIKLYLPAWEAQSQGHGISCSSSSRRHTSPVDFASWQSHSVASSAKHA</sequence>
<dbReference type="Proteomes" id="UP000785679">
    <property type="component" value="Unassembled WGS sequence"/>
</dbReference>
<organism evidence="2 3">
    <name type="scientific">Halteria grandinella</name>
    <dbReference type="NCBI Taxonomy" id="5974"/>
    <lineage>
        <taxon>Eukaryota</taxon>
        <taxon>Sar</taxon>
        <taxon>Alveolata</taxon>
        <taxon>Ciliophora</taxon>
        <taxon>Intramacronucleata</taxon>
        <taxon>Spirotrichea</taxon>
        <taxon>Stichotrichia</taxon>
        <taxon>Sporadotrichida</taxon>
        <taxon>Halteriidae</taxon>
        <taxon>Halteria</taxon>
    </lineage>
</organism>
<keyword evidence="3" id="KW-1185">Reference proteome</keyword>
<protein>
    <submittedName>
        <fullName evidence="2">Uncharacterized protein</fullName>
    </submittedName>
</protein>
<proteinExistence type="predicted"/>
<evidence type="ECO:0000313" key="2">
    <source>
        <dbReference type="EMBL" id="TNV78021.1"/>
    </source>
</evidence>
<keyword evidence="1" id="KW-1133">Transmembrane helix</keyword>
<dbReference type="EMBL" id="RRYP01011017">
    <property type="protein sequence ID" value="TNV78021.1"/>
    <property type="molecule type" value="Genomic_DNA"/>
</dbReference>
<keyword evidence="1" id="KW-0472">Membrane</keyword>
<comment type="caution">
    <text evidence="2">The sequence shown here is derived from an EMBL/GenBank/DDBJ whole genome shotgun (WGS) entry which is preliminary data.</text>
</comment>
<keyword evidence="1" id="KW-0812">Transmembrane</keyword>
<evidence type="ECO:0000256" key="1">
    <source>
        <dbReference type="SAM" id="Phobius"/>
    </source>
</evidence>
<accession>A0A8J8T1F0</accession>